<accession>A0A833WJ66</accession>
<comment type="caution">
    <text evidence="2">The sequence shown here is derived from an EMBL/GenBank/DDBJ whole genome shotgun (WGS) entry which is preliminary data.</text>
</comment>
<evidence type="ECO:0000313" key="4">
    <source>
        <dbReference type="Proteomes" id="UP000602510"/>
    </source>
</evidence>
<dbReference type="GO" id="GO:0019005">
    <property type="term" value="C:SCF ubiquitin ligase complex"/>
    <property type="evidence" value="ECO:0007669"/>
    <property type="project" value="TreeGrafter"/>
</dbReference>
<reference evidence="2" key="1">
    <citation type="submission" date="2020-04" db="EMBL/GenBank/DDBJ databases">
        <title>Hybrid Assembly of Korean Phytophthora infestans isolates.</title>
        <authorList>
            <person name="Prokchorchik M."/>
            <person name="Lee Y."/>
            <person name="Seo J."/>
            <person name="Cho J.-H."/>
            <person name="Park Y.-E."/>
            <person name="Jang D.-C."/>
            <person name="Im J.-S."/>
            <person name="Choi J.-G."/>
            <person name="Park H.-J."/>
            <person name="Lee G.-B."/>
            <person name="Lee Y.-G."/>
            <person name="Hong S.-Y."/>
            <person name="Cho K."/>
            <person name="Sohn K.H."/>
        </authorList>
    </citation>
    <scope>NUCLEOTIDE SEQUENCE</scope>
    <source>
        <strain evidence="2">KR_1_A1</strain>
        <strain evidence="3">KR_2_A2</strain>
    </source>
</reference>
<dbReference type="PANTHER" id="PTHR46731">
    <property type="entry name" value="F-BOX ONLY PROTEIN 15"/>
    <property type="match status" value="1"/>
</dbReference>
<feature type="region of interest" description="Disordered" evidence="1">
    <location>
        <begin position="19"/>
        <end position="62"/>
    </location>
</feature>
<dbReference type="Proteomes" id="UP000602510">
    <property type="component" value="Unassembled WGS sequence"/>
</dbReference>
<dbReference type="PANTHER" id="PTHR46731:SF1">
    <property type="entry name" value="F-BOX ONLY PROTEIN 15"/>
    <property type="match status" value="1"/>
</dbReference>
<dbReference type="Proteomes" id="UP000704712">
    <property type="component" value="Unassembled WGS sequence"/>
</dbReference>
<evidence type="ECO:0000313" key="2">
    <source>
        <dbReference type="EMBL" id="KAF4042802.1"/>
    </source>
</evidence>
<sequence>MLKNIFMRKYPQQSVRLLRGDDAASNQPISERRSVSSLEMSTLRIPGSISSSPSTSSSTSSMVAKRKTNELFRRLQPHSLVQSMEKMLATLRITSDLFVNGAELLPKAPPAPTVAVAAAMGSRRHTSTTAAWRFKPEAGRFRYGLSLQYTNSDPELTLSSLDDLSVIVFSTAMHTPRRLPIASDGPLTTNAWTLVAETDRRVGLALYQLPLGDWRASSLIALVWTQQCEVAKFFLQLNIVELLYSAPPRALQVRREDDLDRTHGLHSYTAAISLRSLDELYWEREVYQVEFPMPENGARSVSVQLLDNIHGGTVATRDRVLTSETEPVFRLETEAVKYAMNNYLVMDFTLWDADCVPVWAFSRVLELKSASQQQLDEDDSSIDLSVSSLGGTTRRMQMQFQDEARGNCLVVNLTELSTSSSTQQSAKKAKVWVDQVALTLSIKFINATYGTKY</sequence>
<dbReference type="EMBL" id="JAACNO010001584">
    <property type="protein sequence ID" value="KAF4139077.1"/>
    <property type="molecule type" value="Genomic_DNA"/>
</dbReference>
<feature type="compositionally biased region" description="Low complexity" evidence="1">
    <location>
        <begin position="45"/>
        <end position="61"/>
    </location>
</feature>
<evidence type="ECO:0000256" key="1">
    <source>
        <dbReference type="SAM" id="MobiDB-lite"/>
    </source>
</evidence>
<feature type="compositionally biased region" description="Polar residues" evidence="1">
    <location>
        <begin position="24"/>
        <end position="40"/>
    </location>
</feature>
<dbReference type="AlphaFoldDB" id="A0A833WJ66"/>
<proteinExistence type="predicted"/>
<name>A0A833WJ66_PHYIN</name>
<gene>
    <name evidence="2" type="ORF">GN244_ATG05111</name>
    <name evidence="3" type="ORF">GN958_ATG11739</name>
</gene>
<dbReference type="EMBL" id="WSZM01000097">
    <property type="protein sequence ID" value="KAF4042802.1"/>
    <property type="molecule type" value="Genomic_DNA"/>
</dbReference>
<protein>
    <submittedName>
        <fullName evidence="2">Uncharacterized protein</fullName>
    </submittedName>
</protein>
<keyword evidence="4" id="KW-1185">Reference proteome</keyword>
<evidence type="ECO:0000313" key="3">
    <source>
        <dbReference type="EMBL" id="KAF4139077.1"/>
    </source>
</evidence>
<organism evidence="2 4">
    <name type="scientific">Phytophthora infestans</name>
    <name type="common">Potato late blight agent</name>
    <name type="synonym">Botrytis infestans</name>
    <dbReference type="NCBI Taxonomy" id="4787"/>
    <lineage>
        <taxon>Eukaryota</taxon>
        <taxon>Sar</taxon>
        <taxon>Stramenopiles</taxon>
        <taxon>Oomycota</taxon>
        <taxon>Peronosporomycetes</taxon>
        <taxon>Peronosporales</taxon>
        <taxon>Peronosporaceae</taxon>
        <taxon>Phytophthora</taxon>
    </lineage>
</organism>